<evidence type="ECO:0000256" key="1">
    <source>
        <dbReference type="ARBA" id="ARBA00023015"/>
    </source>
</evidence>
<feature type="region of interest" description="Disordered" evidence="4">
    <location>
        <begin position="281"/>
        <end position="313"/>
    </location>
</feature>
<dbReference type="Proteomes" id="UP000823388">
    <property type="component" value="Chromosome 8K"/>
</dbReference>
<feature type="compositionally biased region" description="Low complexity" evidence="4">
    <location>
        <begin position="209"/>
        <end position="231"/>
    </location>
</feature>
<organism evidence="5 6">
    <name type="scientific">Panicum virgatum</name>
    <name type="common">Blackwell switchgrass</name>
    <dbReference type="NCBI Taxonomy" id="38727"/>
    <lineage>
        <taxon>Eukaryota</taxon>
        <taxon>Viridiplantae</taxon>
        <taxon>Streptophyta</taxon>
        <taxon>Embryophyta</taxon>
        <taxon>Tracheophyta</taxon>
        <taxon>Spermatophyta</taxon>
        <taxon>Magnoliopsida</taxon>
        <taxon>Liliopsida</taxon>
        <taxon>Poales</taxon>
        <taxon>Poaceae</taxon>
        <taxon>PACMAD clade</taxon>
        <taxon>Panicoideae</taxon>
        <taxon>Panicodae</taxon>
        <taxon>Paniceae</taxon>
        <taxon>Panicinae</taxon>
        <taxon>Panicum</taxon>
        <taxon>Panicum sect. Hiantes</taxon>
    </lineage>
</organism>
<keyword evidence="2" id="KW-0804">Transcription</keyword>
<feature type="region of interest" description="Disordered" evidence="4">
    <location>
        <begin position="443"/>
        <end position="463"/>
    </location>
</feature>
<keyword evidence="1" id="KW-0805">Transcription regulation</keyword>
<feature type="compositionally biased region" description="Gly residues" evidence="4">
    <location>
        <begin position="293"/>
        <end position="302"/>
    </location>
</feature>
<comment type="similarity">
    <text evidence="3">Belongs to the GRAS family.</text>
</comment>
<protein>
    <recommendedName>
        <fullName evidence="7">Scarecrow-like protein 34</fullName>
    </recommendedName>
</protein>
<reference evidence="5" key="1">
    <citation type="submission" date="2020-05" db="EMBL/GenBank/DDBJ databases">
        <title>WGS assembly of Panicum virgatum.</title>
        <authorList>
            <person name="Lovell J.T."/>
            <person name="Jenkins J."/>
            <person name="Shu S."/>
            <person name="Juenger T.E."/>
            <person name="Schmutz J."/>
        </authorList>
    </citation>
    <scope>NUCLEOTIDE SEQUENCE</scope>
    <source>
        <strain evidence="5">AP13</strain>
    </source>
</reference>
<feature type="region of interest" description="Disordered" evidence="4">
    <location>
        <begin position="1"/>
        <end position="93"/>
    </location>
</feature>
<gene>
    <name evidence="5" type="ORF">PVAP13_8KG243100</name>
</gene>
<feature type="region of interest" description="Leucine repeat II (LRII)" evidence="3">
    <location>
        <begin position="689"/>
        <end position="721"/>
    </location>
</feature>
<keyword evidence="6" id="KW-1185">Reference proteome</keyword>
<comment type="caution">
    <text evidence="5">The sequence shown here is derived from an EMBL/GenBank/DDBJ whole genome shotgun (WGS) entry which is preliminary data.</text>
</comment>
<feature type="region of interest" description="Disordered" evidence="4">
    <location>
        <begin position="209"/>
        <end position="232"/>
    </location>
</feature>
<accession>A0A8T0PUW0</accession>
<feature type="compositionally biased region" description="Pro residues" evidence="4">
    <location>
        <begin position="67"/>
        <end position="76"/>
    </location>
</feature>
<feature type="region of interest" description="VHIID" evidence="3">
    <location>
        <begin position="608"/>
        <end position="673"/>
    </location>
</feature>
<feature type="region of interest" description="Leucine repeat I (LRI)" evidence="3">
    <location>
        <begin position="529"/>
        <end position="589"/>
    </location>
</feature>
<dbReference type="EMBL" id="CM029051">
    <property type="protein sequence ID" value="KAG2564259.1"/>
    <property type="molecule type" value="Genomic_DNA"/>
</dbReference>
<feature type="compositionally biased region" description="Low complexity" evidence="4">
    <location>
        <begin position="303"/>
        <end position="313"/>
    </location>
</feature>
<proteinExistence type="inferred from homology"/>
<feature type="region of interest" description="SAW" evidence="3">
    <location>
        <begin position="829"/>
        <end position="904"/>
    </location>
</feature>
<evidence type="ECO:0000313" key="5">
    <source>
        <dbReference type="EMBL" id="KAG2564259.1"/>
    </source>
</evidence>
<dbReference type="PANTHER" id="PTHR31636">
    <property type="entry name" value="OSJNBA0084A10.13 PROTEIN-RELATED"/>
    <property type="match status" value="1"/>
</dbReference>
<dbReference type="InterPro" id="IPR005202">
    <property type="entry name" value="TF_GRAS"/>
</dbReference>
<evidence type="ECO:0000256" key="3">
    <source>
        <dbReference type="PROSITE-ProRule" id="PRU01191"/>
    </source>
</evidence>
<dbReference type="Pfam" id="PF03514">
    <property type="entry name" value="GRAS"/>
    <property type="match status" value="1"/>
</dbReference>
<comment type="caution">
    <text evidence="3">Lacks conserved residue(s) required for the propagation of feature annotation.</text>
</comment>
<sequence>MVGGSTLDSSTDDADGNHHHNPTAVIDQMRSDPSGRRRGRTPSASWNLPFLRPGTLSLPGTACPLPFSQPPHPPPDSRWRGAVSSSATKAPPSRAAKSKLRFFVSTAAAQGGEAAMSATPEEFLGQGAYLAAPEPFSPSVFLDLPPTPRPAADDDPASSDDLVLPFISRMLMEEDIDDKFFYQFPDHPALLLNAQQPYAQILLRSDESATNSTSTSGSGGAAASSTLSPSSDAPAWPYDPIELSQLLRSPPYADAVLGLHDFADDVDALLLQDQGQATAAGFHHTPPFFDTAGAGGAGGGQPQGAPSIAAQNAAAGAGSPSLAAQNAGILSSPADEQDAKTATIASSTLPAADGDPAALASAFFSGQSGESMDMLNMAFLKGMEEARKFLPTNYSLLINLEDTHTPGQSLPRDSKPATGFAAAQVKEEAVAADGMLLFGGSATGRGRKNRHTDEDLLEAETGRNSKLMMPEQEETGAGELFDELMSCNFEGFMKRMNDLRIAMDSESEKSARRVGGKGARGRQRADEVVDLRTMLIHCAQSVATGDRRSAVELLRQIKQHSSPRGDATQRMAHCFAEGLEARLAGTGSQVYQSLMAKRTSVVEFLKAYKLFMAASSLKKVHIMFANQTILDAVAGRSKLHIVVYGVQYGLQWPGLLHFLARREGGPPEVRFTAIDLPQPGFRPAYQIEETGRRLSNCALEFGVPFKFQAIAAKWETVRAEDLNIDPDEVLVVHSECDFSKLMDESVDVDTPSPRDMVLNTIRKMRPNVFILFVLNGTYGAPFFLTRFREALFFYSALFDMLDATIPRDNDERLLIERDIFGRSALNVIACEGADRVERPETYKQWQVRNHRAGLKQLPLNPEVVKLVRDKVKNYYHKDFLIDEDNRWLLQGWKGRVLYAMSTWVAEDNNTF</sequence>
<evidence type="ECO:0000256" key="4">
    <source>
        <dbReference type="SAM" id="MobiDB-lite"/>
    </source>
</evidence>
<dbReference type="PROSITE" id="PS50985">
    <property type="entry name" value="GRAS"/>
    <property type="match status" value="1"/>
</dbReference>
<name>A0A8T0PUW0_PANVG</name>
<evidence type="ECO:0000256" key="2">
    <source>
        <dbReference type="ARBA" id="ARBA00023163"/>
    </source>
</evidence>
<evidence type="ECO:0008006" key="7">
    <source>
        <dbReference type="Google" id="ProtNLM"/>
    </source>
</evidence>
<dbReference type="AlphaFoldDB" id="A0A8T0PUW0"/>
<evidence type="ECO:0000313" key="6">
    <source>
        <dbReference type="Proteomes" id="UP000823388"/>
    </source>
</evidence>